<feature type="domain" description="CobQ/CobB/MinD/ParA nucleotide binding" evidence="2">
    <location>
        <begin position="39"/>
        <end position="206"/>
    </location>
</feature>
<reference evidence="3 4" key="1">
    <citation type="submission" date="2017-10" db="EMBL/GenBank/DDBJ databases">
        <title>Bifidobacterium xylocopum sp. nov. and Bifidobacterium aemilianum sp. nov., from the carpenter bee (Xylocopa violacea) digestive tract.</title>
        <authorList>
            <person name="Alberoni D."/>
            <person name="Baffoni L."/>
            <person name="Di Gioia D."/>
            <person name="Gaggia F."/>
            <person name="Biavati B."/>
        </authorList>
    </citation>
    <scope>NUCLEOTIDE SEQUENCE [LARGE SCALE GENOMIC DNA]</scope>
    <source>
        <strain evidence="3 4">XV2</strain>
    </source>
</reference>
<dbReference type="Gene3D" id="3.40.50.300">
    <property type="entry name" value="P-loop containing nucleotide triphosphate hydrolases"/>
    <property type="match status" value="1"/>
</dbReference>
<dbReference type="InterPro" id="IPR027417">
    <property type="entry name" value="P-loop_NTPase"/>
</dbReference>
<dbReference type="EMBL" id="PDCH01000016">
    <property type="protein sequence ID" value="RBP98894.1"/>
    <property type="molecule type" value="Genomic_DNA"/>
</dbReference>
<keyword evidence="1" id="KW-1133">Transmembrane helix</keyword>
<dbReference type="SUPFAM" id="SSF52540">
    <property type="entry name" value="P-loop containing nucleoside triphosphate hydrolases"/>
    <property type="match status" value="1"/>
</dbReference>
<dbReference type="AlphaFoldDB" id="A0A366KB26"/>
<keyword evidence="1" id="KW-0472">Membrane</keyword>
<dbReference type="InterPro" id="IPR002586">
    <property type="entry name" value="CobQ/CobB/MinD/ParA_Nub-bd_dom"/>
</dbReference>
<name>A0A366KB26_9BIFI</name>
<gene>
    <name evidence="3" type="ORF">CRD59_06560</name>
</gene>
<dbReference type="PANTHER" id="PTHR13696:SF99">
    <property type="entry name" value="COBYRINIC ACID AC-DIAMIDE SYNTHASE"/>
    <property type="match status" value="1"/>
</dbReference>
<evidence type="ECO:0000313" key="3">
    <source>
        <dbReference type="EMBL" id="RBP98894.1"/>
    </source>
</evidence>
<dbReference type="PANTHER" id="PTHR13696">
    <property type="entry name" value="P-LOOP CONTAINING NUCLEOSIDE TRIPHOSPHATE HYDROLASE"/>
    <property type="match status" value="1"/>
</dbReference>
<keyword evidence="4" id="KW-1185">Reference proteome</keyword>
<dbReference type="Proteomes" id="UP000252345">
    <property type="component" value="Unassembled WGS sequence"/>
</dbReference>
<dbReference type="InterPro" id="IPR050678">
    <property type="entry name" value="DNA_Partitioning_ATPase"/>
</dbReference>
<keyword evidence="1" id="KW-0812">Transmembrane</keyword>
<comment type="caution">
    <text evidence="3">The sequence shown here is derived from an EMBL/GenBank/DDBJ whole genome shotgun (WGS) entry which is preliminary data.</text>
</comment>
<evidence type="ECO:0000256" key="1">
    <source>
        <dbReference type="SAM" id="Phobius"/>
    </source>
</evidence>
<evidence type="ECO:0000259" key="2">
    <source>
        <dbReference type="Pfam" id="PF01656"/>
    </source>
</evidence>
<accession>A0A366KB26</accession>
<dbReference type="CDD" id="cd02042">
    <property type="entry name" value="ParAB_family"/>
    <property type="match status" value="1"/>
</dbReference>
<evidence type="ECO:0000313" key="4">
    <source>
        <dbReference type="Proteomes" id="UP000252345"/>
    </source>
</evidence>
<sequence length="230" mass="25291">MSIRSFTQMCIYVFTYLCFSYILALPTTTRKEIEMAHFITIANTKGGVGKTTSTMLISQELVKRGKKVEVRDTDPSGGATKWKILAKESGTPLPFPVRSANIAEVGEDPDDPDTWVIIDTPPLQAEIIQAAIDAADLVIITTQPGRLDLQRTIDTAKAVGKPLTILATHVIARSRSWQQLQEELTKAGLSQMKAYIPSREAIKNATGTSDLPHGTRYDEVVQEILDAFSE</sequence>
<protein>
    <submittedName>
        <fullName evidence="3">Chromosome partitioning protein ParA</fullName>
    </submittedName>
</protein>
<dbReference type="Pfam" id="PF01656">
    <property type="entry name" value="CbiA"/>
    <property type="match status" value="1"/>
</dbReference>
<proteinExistence type="predicted"/>
<feature type="transmembrane region" description="Helical" evidence="1">
    <location>
        <begin position="6"/>
        <end position="25"/>
    </location>
</feature>
<organism evidence="3 4">
    <name type="scientific">Bifidobacterium xylocopae</name>
    <dbReference type="NCBI Taxonomy" id="2493119"/>
    <lineage>
        <taxon>Bacteria</taxon>
        <taxon>Bacillati</taxon>
        <taxon>Actinomycetota</taxon>
        <taxon>Actinomycetes</taxon>
        <taxon>Bifidobacteriales</taxon>
        <taxon>Bifidobacteriaceae</taxon>
        <taxon>Bifidobacterium</taxon>
    </lineage>
</organism>